<evidence type="ECO:0000313" key="2">
    <source>
        <dbReference type="EMBL" id="CAH9094178.1"/>
    </source>
</evidence>
<comment type="caution">
    <text evidence="2">The sequence shown here is derived from an EMBL/GenBank/DDBJ whole genome shotgun (WGS) entry which is preliminary data.</text>
</comment>
<keyword evidence="3" id="KW-1185">Reference proteome</keyword>
<feature type="transmembrane region" description="Helical" evidence="1">
    <location>
        <begin position="44"/>
        <end position="63"/>
    </location>
</feature>
<evidence type="ECO:0000313" key="3">
    <source>
        <dbReference type="Proteomes" id="UP001152523"/>
    </source>
</evidence>
<feature type="transmembrane region" description="Helical" evidence="1">
    <location>
        <begin position="135"/>
        <end position="153"/>
    </location>
</feature>
<accession>A0AAV0D6Z5</accession>
<feature type="transmembrane region" description="Helical" evidence="1">
    <location>
        <begin position="94"/>
        <end position="115"/>
    </location>
</feature>
<keyword evidence="1" id="KW-0812">Transmembrane</keyword>
<dbReference type="AlphaFoldDB" id="A0AAV0D6Z5"/>
<keyword evidence="1" id="KW-0472">Membrane</keyword>
<dbReference type="Proteomes" id="UP001152523">
    <property type="component" value="Unassembled WGS sequence"/>
</dbReference>
<reference evidence="2" key="1">
    <citation type="submission" date="2022-07" db="EMBL/GenBank/DDBJ databases">
        <authorList>
            <person name="Macas J."/>
            <person name="Novak P."/>
            <person name="Neumann P."/>
        </authorList>
    </citation>
    <scope>NUCLEOTIDE SEQUENCE</scope>
</reference>
<evidence type="ECO:0008006" key="4">
    <source>
        <dbReference type="Google" id="ProtNLM"/>
    </source>
</evidence>
<evidence type="ECO:0000256" key="1">
    <source>
        <dbReference type="SAM" id="Phobius"/>
    </source>
</evidence>
<keyword evidence="1" id="KW-1133">Transmembrane helix</keyword>
<dbReference type="EMBL" id="CAMAPF010000079">
    <property type="protein sequence ID" value="CAH9094178.1"/>
    <property type="molecule type" value="Genomic_DNA"/>
</dbReference>
<gene>
    <name evidence="2" type="ORF">CEPIT_LOCUS12801</name>
</gene>
<sequence length="282" mass="33206">MKINTSFILSFYFMMMMLATTHANTLKAIPKATIYGYDVHLDRIIPLCVVIVILGVIAVVLFKKGFIDSYGLTLALWTLLLFASEVLDAWDVRAITFLLILIHILVNLFGLLFWIRLSVTEYTTKKTWPSSEMLFQVGVWFVMFVFSWIEYTVRRLLGNDRYYRVYQLYPIGIALVTMVENYWSNRREIFADQSKLRITENMTAFDDLVRACAKLVPSGNISELNQKWNDFTEVFFALVAQRREAFIVLQQRSDQQWTPHTTRSRPVRCKRRFRLSCFKNRR</sequence>
<protein>
    <recommendedName>
        <fullName evidence="4">DUF4220 domain-containing protein</fullName>
    </recommendedName>
</protein>
<feature type="transmembrane region" description="Helical" evidence="1">
    <location>
        <begin position="69"/>
        <end position="87"/>
    </location>
</feature>
<feature type="transmembrane region" description="Helical" evidence="1">
    <location>
        <begin position="165"/>
        <end position="183"/>
    </location>
</feature>
<name>A0AAV0D6Z5_9ASTE</name>
<organism evidence="2 3">
    <name type="scientific">Cuscuta epithymum</name>
    <dbReference type="NCBI Taxonomy" id="186058"/>
    <lineage>
        <taxon>Eukaryota</taxon>
        <taxon>Viridiplantae</taxon>
        <taxon>Streptophyta</taxon>
        <taxon>Embryophyta</taxon>
        <taxon>Tracheophyta</taxon>
        <taxon>Spermatophyta</taxon>
        <taxon>Magnoliopsida</taxon>
        <taxon>eudicotyledons</taxon>
        <taxon>Gunneridae</taxon>
        <taxon>Pentapetalae</taxon>
        <taxon>asterids</taxon>
        <taxon>lamiids</taxon>
        <taxon>Solanales</taxon>
        <taxon>Convolvulaceae</taxon>
        <taxon>Cuscuteae</taxon>
        <taxon>Cuscuta</taxon>
        <taxon>Cuscuta subgen. Cuscuta</taxon>
    </lineage>
</organism>
<feature type="transmembrane region" description="Helical" evidence="1">
    <location>
        <begin position="6"/>
        <end position="23"/>
    </location>
</feature>
<proteinExistence type="predicted"/>